<feature type="transmembrane region" description="Helical" evidence="2">
    <location>
        <begin position="304"/>
        <end position="328"/>
    </location>
</feature>
<proteinExistence type="predicted"/>
<feature type="transmembrane region" description="Helical" evidence="2">
    <location>
        <begin position="276"/>
        <end position="298"/>
    </location>
</feature>
<dbReference type="InterPro" id="IPR011990">
    <property type="entry name" value="TPR-like_helical_dom_sf"/>
</dbReference>
<evidence type="ECO:0000256" key="2">
    <source>
        <dbReference type="SAM" id="Phobius"/>
    </source>
</evidence>
<accession>A0A6A4W4G9</accession>
<dbReference type="Gene3D" id="1.25.40.10">
    <property type="entry name" value="Tetratricopeptide repeat domain"/>
    <property type="match status" value="1"/>
</dbReference>
<evidence type="ECO:0000259" key="3">
    <source>
        <dbReference type="Pfam" id="PF19913"/>
    </source>
</evidence>
<feature type="region of interest" description="Disordered" evidence="1">
    <location>
        <begin position="1"/>
        <end position="20"/>
    </location>
</feature>
<dbReference type="Pfam" id="PF19913">
    <property type="entry name" value="WCOB"/>
    <property type="match status" value="1"/>
</dbReference>
<evidence type="ECO:0000256" key="1">
    <source>
        <dbReference type="SAM" id="MobiDB-lite"/>
    </source>
</evidence>
<reference evidence="6 7" key="1">
    <citation type="submission" date="2019-07" db="EMBL/GenBank/DDBJ databases">
        <title>Draft genome assembly of a fouling barnacle, Amphibalanus amphitrite (Darwin, 1854): The first reference genome for Thecostraca.</title>
        <authorList>
            <person name="Kim W."/>
        </authorList>
    </citation>
    <scope>NUCLEOTIDE SEQUENCE [LARGE SCALE GENOMIC DNA]</scope>
    <source>
        <strain evidence="6">SNU_AA5</strain>
        <tissue evidence="6">Soma without cirri and trophi</tissue>
    </source>
</reference>
<dbReference type="PANTHER" id="PTHR13098:SF3">
    <property type="entry name" value="WOLFRAMIN"/>
    <property type="match status" value="1"/>
</dbReference>
<dbReference type="Proteomes" id="UP000440578">
    <property type="component" value="Unassembled WGS sequence"/>
</dbReference>
<feature type="domain" description="Wolframin cysteine-rich" evidence="5">
    <location>
        <begin position="616"/>
        <end position="718"/>
    </location>
</feature>
<dbReference type="InterPro" id="IPR045400">
    <property type="entry name" value="Wolframin_Cys-rich"/>
</dbReference>
<dbReference type="GO" id="GO:0030968">
    <property type="term" value="P:endoplasmic reticulum unfolded protein response"/>
    <property type="evidence" value="ECO:0007669"/>
    <property type="project" value="TreeGrafter"/>
</dbReference>
<comment type="caution">
    <text evidence="6">The sequence shown here is derived from an EMBL/GenBank/DDBJ whole genome shotgun (WGS) entry which is preliminary data.</text>
</comment>
<evidence type="ECO:0000313" key="6">
    <source>
        <dbReference type="EMBL" id="KAF0302206.1"/>
    </source>
</evidence>
<dbReference type="InterPro" id="IPR026209">
    <property type="entry name" value="Wolframin_fam"/>
</dbReference>
<dbReference type="AlphaFoldDB" id="A0A6A4W4G9"/>
<keyword evidence="7" id="KW-1185">Reference proteome</keyword>
<gene>
    <name evidence="6" type="primary">wfs1_1</name>
    <name evidence="6" type="ORF">FJT64_025693</name>
</gene>
<keyword evidence="2" id="KW-0472">Membrane</keyword>
<evidence type="ECO:0000259" key="4">
    <source>
        <dbReference type="Pfam" id="PF19914"/>
    </source>
</evidence>
<evidence type="ECO:0000313" key="7">
    <source>
        <dbReference type="Proteomes" id="UP000440578"/>
    </source>
</evidence>
<dbReference type="PANTHER" id="PTHR13098">
    <property type="entry name" value="WOLFRAMIN"/>
    <property type="match status" value="1"/>
</dbReference>
<feature type="transmembrane region" description="Helical" evidence="2">
    <location>
        <begin position="509"/>
        <end position="534"/>
    </location>
</feature>
<dbReference type="Pfam" id="PF20053">
    <property type="entry name" value="WC-rich"/>
    <property type="match status" value="1"/>
</dbReference>
<feature type="region of interest" description="Disordered" evidence="1">
    <location>
        <begin position="153"/>
        <end position="188"/>
    </location>
</feature>
<organism evidence="6 7">
    <name type="scientific">Amphibalanus amphitrite</name>
    <name type="common">Striped barnacle</name>
    <name type="synonym">Balanus amphitrite</name>
    <dbReference type="NCBI Taxonomy" id="1232801"/>
    <lineage>
        <taxon>Eukaryota</taxon>
        <taxon>Metazoa</taxon>
        <taxon>Ecdysozoa</taxon>
        <taxon>Arthropoda</taxon>
        <taxon>Crustacea</taxon>
        <taxon>Multicrustacea</taxon>
        <taxon>Cirripedia</taxon>
        <taxon>Thoracica</taxon>
        <taxon>Thoracicalcarea</taxon>
        <taxon>Balanomorpha</taxon>
        <taxon>Balanoidea</taxon>
        <taxon>Balanidae</taxon>
        <taxon>Amphibalaninae</taxon>
        <taxon>Amphibalanus</taxon>
    </lineage>
</organism>
<dbReference type="OrthoDB" id="5865303at2759"/>
<feature type="transmembrane region" description="Helical" evidence="2">
    <location>
        <begin position="390"/>
        <end position="410"/>
    </location>
</feature>
<sequence>MAGTVPDGGDSGRRSTRKQWTIHEGPQSSLRRLRSNLAEDGCVESQVVMAKQLLDAPAAPSEAKQNYVQAVYYLTKASEQGNVEATDLLRECFEQSRGINDQNYIDVKNCLDMTQEEKLSRRAARELFSTMADGQDFITTAQLRSRLQRLTSQERRDLEAEPAAAAGEAGDDDGDGGGGGAAAAAAPAADTADAPRSVSFLSRVGGEKLSEDSLVAAAANFVNGDLPTINKFLKVSDDETAFQEMSLLEKVMFHPVRSVSYGYHKMIETMSERGNAFLLSLIPTTQLKTILVVFLVSFVDMRMLRFILPVMVLYAALFVMVVSTLQMLQLHEDLGNFRIWSQVMKIIKDDLNTQLAEAKFCWKNLYPYLRFFAAMAAAVTALHYTAASMVFNSEITALAALMTAITFISLSERHQRLAWLSMTLHLVMAGLHLFPTLRPATAASLQLAPGLFLDFSLLAILQLATLGCYATMAAQERWRGTYKVLIPHLASVVWFQMAMLFAGDASTGGVLRAVGTFFGTVFALPIIGGFLLLFPALALGRHLYQAGFLLQAVVTVALLALPFGLAFLRSRHASLTRLVSSYQVVVLALGLLSLLPAVHITYLTAPPPTDAAALPWQQYYNVCHRPALDAATQAQVQHGCQLLEGATVQWQGTVADVRVQSAENKLQSLISFLPVGLQQTLACVYGRPIGDCNAELMDEVGFSRCKTAHAVMTSRCTLRAWNRYQFHIVVHMPTGYLNVSPAEVYLSADNQFQAFGLNLRVGDRLEFRGQLSAGLGTARPQLTLTGLQCLSCHQEIAPILEVTQRDVVNELVSSAGALFNFIASPLLRYDGEPAPPAVDT</sequence>
<dbReference type="InterPro" id="IPR045458">
    <property type="entry name" value="Wolframin_Sel1-like_rpt"/>
</dbReference>
<feature type="domain" description="Wolframin OB-fold" evidence="3">
    <location>
        <begin position="721"/>
        <end position="829"/>
    </location>
</feature>
<dbReference type="InterPro" id="IPR045460">
    <property type="entry name" value="Wolframin_EF-hand"/>
</dbReference>
<dbReference type="Pfam" id="PF19914">
    <property type="entry name" value="WEF-hand"/>
    <property type="match status" value="1"/>
</dbReference>
<keyword evidence="2" id="KW-0812">Transmembrane</keyword>
<feature type="transmembrane region" description="Helical" evidence="2">
    <location>
        <begin position="447"/>
        <end position="472"/>
    </location>
</feature>
<evidence type="ECO:0000259" key="5">
    <source>
        <dbReference type="Pfam" id="PF20053"/>
    </source>
</evidence>
<feature type="domain" description="Wolframin EF-hand" evidence="4">
    <location>
        <begin position="121"/>
        <end position="221"/>
    </location>
</feature>
<name>A0A6A4W4G9_AMPAM</name>
<feature type="transmembrane region" description="Helical" evidence="2">
    <location>
        <begin position="417"/>
        <end position="435"/>
    </location>
</feature>
<dbReference type="Pfam" id="PF20023">
    <property type="entry name" value="WSLR"/>
    <property type="match status" value="1"/>
</dbReference>
<feature type="transmembrane region" description="Helical" evidence="2">
    <location>
        <begin position="546"/>
        <end position="568"/>
    </location>
</feature>
<keyword evidence="2" id="KW-1133">Transmembrane helix</keyword>
<dbReference type="PRINTS" id="PR02060">
    <property type="entry name" value="WOLFFAMILY"/>
</dbReference>
<dbReference type="InterPro" id="IPR045461">
    <property type="entry name" value="Wolframin_OB_fold"/>
</dbReference>
<dbReference type="GO" id="GO:0005789">
    <property type="term" value="C:endoplasmic reticulum membrane"/>
    <property type="evidence" value="ECO:0007669"/>
    <property type="project" value="TreeGrafter"/>
</dbReference>
<protein>
    <submittedName>
        <fullName evidence="6">Wolframin</fullName>
    </submittedName>
</protein>
<feature type="transmembrane region" description="Helical" evidence="2">
    <location>
        <begin position="484"/>
        <end position="503"/>
    </location>
</feature>
<dbReference type="EMBL" id="VIIS01001083">
    <property type="protein sequence ID" value="KAF0302206.1"/>
    <property type="molecule type" value="Genomic_DNA"/>
</dbReference>
<dbReference type="GO" id="GO:0055074">
    <property type="term" value="P:calcium ion homeostasis"/>
    <property type="evidence" value="ECO:0007669"/>
    <property type="project" value="TreeGrafter"/>
</dbReference>